<sequence length="114" mass="12519">MGSNEPVEATTPPVSQPSSPPYTRDDAPTDGPPTPETESHAGLPDFASRMAPRSIATGESNLQVEYADYEDESTYFDQYNATKDPPHIRLAYLSAMESSVVHRNSVESVNSFRR</sequence>
<name>A0A8H3CMS4_9AGAM</name>
<dbReference type="Proteomes" id="UP000663831">
    <property type="component" value="Unassembled WGS sequence"/>
</dbReference>
<dbReference type="AlphaFoldDB" id="A0A8H3CMS4"/>
<accession>A0A8H3CMS4</accession>
<gene>
    <name evidence="2" type="ORF">RDB_LOCUS105189</name>
</gene>
<comment type="caution">
    <text evidence="2">The sequence shown here is derived from an EMBL/GenBank/DDBJ whole genome shotgun (WGS) entry which is preliminary data.</text>
</comment>
<evidence type="ECO:0000313" key="2">
    <source>
        <dbReference type="EMBL" id="CAE6487320.1"/>
    </source>
</evidence>
<organism evidence="2 3">
    <name type="scientific">Rhizoctonia solani</name>
    <dbReference type="NCBI Taxonomy" id="456999"/>
    <lineage>
        <taxon>Eukaryota</taxon>
        <taxon>Fungi</taxon>
        <taxon>Dikarya</taxon>
        <taxon>Basidiomycota</taxon>
        <taxon>Agaricomycotina</taxon>
        <taxon>Agaricomycetes</taxon>
        <taxon>Cantharellales</taxon>
        <taxon>Ceratobasidiaceae</taxon>
        <taxon>Rhizoctonia</taxon>
    </lineage>
</organism>
<protein>
    <submittedName>
        <fullName evidence="2">Uncharacterized protein</fullName>
    </submittedName>
</protein>
<proteinExistence type="predicted"/>
<feature type="region of interest" description="Disordered" evidence="1">
    <location>
        <begin position="1"/>
        <end position="51"/>
    </location>
</feature>
<evidence type="ECO:0000256" key="1">
    <source>
        <dbReference type="SAM" id="MobiDB-lite"/>
    </source>
</evidence>
<reference evidence="2" key="1">
    <citation type="submission" date="2021-01" db="EMBL/GenBank/DDBJ databases">
        <authorList>
            <person name="Kaushik A."/>
        </authorList>
    </citation>
    <scope>NUCLEOTIDE SEQUENCE</scope>
    <source>
        <strain evidence="2">AG3-1AP</strain>
    </source>
</reference>
<dbReference type="EMBL" id="CAJMWV010003747">
    <property type="protein sequence ID" value="CAE6487320.1"/>
    <property type="molecule type" value="Genomic_DNA"/>
</dbReference>
<evidence type="ECO:0000313" key="3">
    <source>
        <dbReference type="Proteomes" id="UP000663831"/>
    </source>
</evidence>